<keyword evidence="3" id="KW-1185">Reference proteome</keyword>
<gene>
    <name evidence="2" type="ORF">EYW47_23500</name>
</gene>
<dbReference type="InterPro" id="IPR021769">
    <property type="entry name" value="DUF3331"/>
</dbReference>
<feature type="region of interest" description="Disordered" evidence="1">
    <location>
        <begin position="127"/>
        <end position="146"/>
    </location>
</feature>
<sequence length="161" mass="17462">MTAHGAAPMHASWSSAMECFANNGPWQQTIDWLERASCPPANTPVSGPRGVLLDGCPALAMRRASRAQPDGPFSGYIRILERLSSTAISLCWNDATSGHYSDQLWTRTHARRKSICSLTGKAINRGDAVYRPGGRRRQRPANADRSILASALEAREAQGEG</sequence>
<organism evidence="2 3">
    <name type="scientific">Paraburkholderia silviterrae</name>
    <dbReference type="NCBI Taxonomy" id="2528715"/>
    <lineage>
        <taxon>Bacteria</taxon>
        <taxon>Pseudomonadati</taxon>
        <taxon>Pseudomonadota</taxon>
        <taxon>Betaproteobacteria</taxon>
        <taxon>Burkholderiales</taxon>
        <taxon>Burkholderiaceae</taxon>
        <taxon>Paraburkholderia</taxon>
    </lineage>
</organism>
<reference evidence="2 3" key="1">
    <citation type="submission" date="2019-03" db="EMBL/GenBank/DDBJ databases">
        <title>Paraburkholderia sp. 4M-K11, isolated from subtropical forest soil.</title>
        <authorList>
            <person name="Gao Z.-H."/>
            <person name="Qiu L.-H."/>
        </authorList>
    </citation>
    <scope>NUCLEOTIDE SEQUENCE [LARGE SCALE GENOMIC DNA]</scope>
    <source>
        <strain evidence="2 3">4M-K11</strain>
    </source>
</reference>
<dbReference type="OrthoDB" id="9152922at2"/>
<protein>
    <submittedName>
        <fullName evidence="2">DUF3331 domain-containing protein</fullName>
    </submittedName>
</protein>
<dbReference type="Proteomes" id="UP000295722">
    <property type="component" value="Unassembled WGS sequence"/>
</dbReference>
<dbReference type="EMBL" id="SMRP01000013">
    <property type="protein sequence ID" value="TDG20888.1"/>
    <property type="molecule type" value="Genomic_DNA"/>
</dbReference>
<dbReference type="Pfam" id="PF11811">
    <property type="entry name" value="DUF3331"/>
    <property type="match status" value="1"/>
</dbReference>
<accession>A0A4R5M4T4</accession>
<name>A0A4R5M4T4_9BURK</name>
<comment type="caution">
    <text evidence="2">The sequence shown here is derived from an EMBL/GenBank/DDBJ whole genome shotgun (WGS) entry which is preliminary data.</text>
</comment>
<evidence type="ECO:0000256" key="1">
    <source>
        <dbReference type="SAM" id="MobiDB-lite"/>
    </source>
</evidence>
<evidence type="ECO:0000313" key="3">
    <source>
        <dbReference type="Proteomes" id="UP000295722"/>
    </source>
</evidence>
<evidence type="ECO:0000313" key="2">
    <source>
        <dbReference type="EMBL" id="TDG20888.1"/>
    </source>
</evidence>
<dbReference type="AlphaFoldDB" id="A0A4R5M4T4"/>
<proteinExistence type="predicted"/>